<evidence type="ECO:0000256" key="1">
    <source>
        <dbReference type="ARBA" id="ARBA00002397"/>
    </source>
</evidence>
<organism evidence="4 5">
    <name type="scientific">Pseudohongiella spirulinae</name>
    <dbReference type="NCBI Taxonomy" id="1249552"/>
    <lineage>
        <taxon>Bacteria</taxon>
        <taxon>Pseudomonadati</taxon>
        <taxon>Pseudomonadota</taxon>
        <taxon>Gammaproteobacteria</taxon>
        <taxon>Pseudomonadales</taxon>
        <taxon>Pseudohongiellaceae</taxon>
        <taxon>Pseudohongiella</taxon>
    </lineage>
</organism>
<evidence type="ECO:0000313" key="5">
    <source>
        <dbReference type="Proteomes" id="UP000065641"/>
    </source>
</evidence>
<evidence type="ECO:0008006" key="6">
    <source>
        <dbReference type="Google" id="ProtNLM"/>
    </source>
</evidence>
<dbReference type="EMBL" id="CP013189">
    <property type="protein sequence ID" value="ALO46663.1"/>
    <property type="molecule type" value="Genomic_DNA"/>
</dbReference>
<dbReference type="OrthoDB" id="7063339at2"/>
<dbReference type="Pfam" id="PF05130">
    <property type="entry name" value="FlgN"/>
    <property type="match status" value="1"/>
</dbReference>
<dbReference type="GO" id="GO:0044780">
    <property type="term" value="P:bacterial-type flagellum assembly"/>
    <property type="evidence" value="ECO:0007669"/>
    <property type="project" value="InterPro"/>
</dbReference>
<dbReference type="Proteomes" id="UP000065641">
    <property type="component" value="Chromosome"/>
</dbReference>
<evidence type="ECO:0000256" key="3">
    <source>
        <dbReference type="ARBA" id="ARBA00022795"/>
    </source>
</evidence>
<reference evidence="4 5" key="1">
    <citation type="submission" date="2015-11" db="EMBL/GenBank/DDBJ databases">
        <authorList>
            <person name="Zhang Y."/>
            <person name="Guo Z."/>
        </authorList>
    </citation>
    <scope>NUCLEOTIDE SEQUENCE [LARGE SCALE GENOMIC DNA]</scope>
    <source>
        <strain evidence="4 5">KCTC 32221</strain>
    </source>
</reference>
<dbReference type="InterPro" id="IPR007809">
    <property type="entry name" value="FlgN-like"/>
</dbReference>
<comment type="similarity">
    <text evidence="2">Belongs to the FlgN family.</text>
</comment>
<sequence>MNNSDLHNMLEQDRLQLDELSEVLQAERDCLERRDLKNLTRLLQQKQTLLTAIETNDFNRRRLLQQAGAPADRTSLSQLRVLLENSTDTALTTLLENIENKVRHCREMSETNSIIVHRSRLNTQKALDIMRGTEAVNGLYTSHGSTQAGTVKRDLGNV</sequence>
<dbReference type="KEGG" id="pspi:PS2015_2022"/>
<protein>
    <recommendedName>
        <fullName evidence="6">Flagellar biosynthesis protein FlgN</fullName>
    </recommendedName>
</protein>
<evidence type="ECO:0000256" key="2">
    <source>
        <dbReference type="ARBA" id="ARBA00007703"/>
    </source>
</evidence>
<keyword evidence="3" id="KW-1005">Bacterial flagellum biogenesis</keyword>
<dbReference type="AlphaFoldDB" id="A0A0S2KEA3"/>
<evidence type="ECO:0000313" key="4">
    <source>
        <dbReference type="EMBL" id="ALO46663.1"/>
    </source>
</evidence>
<gene>
    <name evidence="4" type="ORF">PS2015_2022</name>
</gene>
<proteinExistence type="inferred from homology"/>
<dbReference type="RefSeq" id="WP_058022131.1">
    <property type="nucleotide sequence ID" value="NZ_CP013189.1"/>
</dbReference>
<dbReference type="SUPFAM" id="SSF140566">
    <property type="entry name" value="FlgN-like"/>
    <property type="match status" value="1"/>
</dbReference>
<keyword evidence="5" id="KW-1185">Reference proteome</keyword>
<dbReference type="STRING" id="1249552.PS2015_2022"/>
<dbReference type="InterPro" id="IPR036679">
    <property type="entry name" value="FlgN-like_sf"/>
</dbReference>
<dbReference type="Gene3D" id="1.20.58.300">
    <property type="entry name" value="FlgN-like"/>
    <property type="match status" value="1"/>
</dbReference>
<comment type="function">
    <text evidence="1">Required for the efficient initiation of filament assembly.</text>
</comment>
<accession>A0A0S2KEA3</accession>
<name>A0A0S2KEA3_9GAMM</name>